<dbReference type="GO" id="GO:0047617">
    <property type="term" value="F:fatty acyl-CoA hydrolase activity"/>
    <property type="evidence" value="ECO:0007669"/>
    <property type="project" value="TreeGrafter"/>
</dbReference>
<dbReference type="InParanoid" id="H2Z826"/>
<dbReference type="SUPFAM" id="SSF53474">
    <property type="entry name" value="alpha/beta-Hydrolases"/>
    <property type="match status" value="1"/>
</dbReference>
<evidence type="ECO:0000259" key="1">
    <source>
        <dbReference type="Pfam" id="PF04775"/>
    </source>
</evidence>
<dbReference type="InterPro" id="IPR029058">
    <property type="entry name" value="AB_hydrolase_fold"/>
</dbReference>
<evidence type="ECO:0000313" key="3">
    <source>
        <dbReference type="Proteomes" id="UP000007875"/>
    </source>
</evidence>
<dbReference type="HOGENOM" id="CLU_029849_1_1_1"/>
<accession>H2Z826</accession>
<dbReference type="GO" id="GO:0006631">
    <property type="term" value="P:fatty acid metabolic process"/>
    <property type="evidence" value="ECO:0007669"/>
    <property type="project" value="TreeGrafter"/>
</dbReference>
<dbReference type="GeneTree" id="ENSGT01010000222336"/>
<dbReference type="InterPro" id="IPR006862">
    <property type="entry name" value="Thio_Ohase/aa_AcTrfase"/>
</dbReference>
<sequence length="244" mass="26844">MMNGAVTSARFNVSAVNSMSDEPLLISISNLPVKRKLTIHSSVTADNGALFECIAIYKSSEKGFIDLSEDPAIGGMYKGIEPMGLFWAMDPSKLNKKKYNRLTKTNVETPQVHNFVVYDNIVDNLDEFYQLKSKGQLQNLASTQVNRWFMAKGTKRSLLTVEKHGIHGTLFIPPGGGPFPGILVMFGGYPGTMEYKASLFSSHGYAALALAYYGAAGLPEIDFERFSQGGSLKMEYFETAVQLL</sequence>
<dbReference type="STRING" id="51511.ENSCSAVP00000013738"/>
<dbReference type="PANTHER" id="PTHR10824:SF4">
    <property type="entry name" value="ACYL-COENZYME A THIOESTERASE 1-LIKE"/>
    <property type="match status" value="1"/>
</dbReference>
<feature type="domain" description="Acyl-CoA thioester hydrolase/bile acid-CoA amino acid N-acetyltransferase" evidence="1">
    <location>
        <begin position="21"/>
        <end position="158"/>
    </location>
</feature>
<proteinExistence type="predicted"/>
<organism evidence="2 3">
    <name type="scientific">Ciona savignyi</name>
    <name type="common">Pacific transparent sea squirt</name>
    <dbReference type="NCBI Taxonomy" id="51511"/>
    <lineage>
        <taxon>Eukaryota</taxon>
        <taxon>Metazoa</taxon>
        <taxon>Chordata</taxon>
        <taxon>Tunicata</taxon>
        <taxon>Ascidiacea</taxon>
        <taxon>Phlebobranchia</taxon>
        <taxon>Cionidae</taxon>
        <taxon>Ciona</taxon>
    </lineage>
</organism>
<dbReference type="eggNOG" id="ENOG502QQ8Z">
    <property type="taxonomic scope" value="Eukaryota"/>
</dbReference>
<dbReference type="Gene3D" id="3.40.50.1820">
    <property type="entry name" value="alpha/beta hydrolase"/>
    <property type="match status" value="1"/>
</dbReference>
<dbReference type="Ensembl" id="ENSCSAVT00000013896.1">
    <property type="protein sequence ID" value="ENSCSAVP00000013738.1"/>
    <property type="gene ID" value="ENSCSAVG00000008055.1"/>
</dbReference>
<protein>
    <recommendedName>
        <fullName evidence="1">Acyl-CoA thioester hydrolase/bile acid-CoA amino acid N-acetyltransferase domain-containing protein</fullName>
    </recommendedName>
</protein>
<dbReference type="Pfam" id="PF04775">
    <property type="entry name" value="Bile_Hydr_Trans"/>
    <property type="match status" value="1"/>
</dbReference>
<dbReference type="OMA" id="RRCINTS"/>
<dbReference type="GO" id="GO:0006637">
    <property type="term" value="P:acyl-CoA metabolic process"/>
    <property type="evidence" value="ECO:0007669"/>
    <property type="project" value="TreeGrafter"/>
</dbReference>
<dbReference type="InterPro" id="IPR042490">
    <property type="entry name" value="Thio_Ohase/BAAT_N"/>
</dbReference>
<reference evidence="3" key="1">
    <citation type="submission" date="2003-08" db="EMBL/GenBank/DDBJ databases">
        <authorList>
            <person name="Birren B."/>
            <person name="Nusbaum C."/>
            <person name="Abebe A."/>
            <person name="Abouelleil A."/>
            <person name="Adekoya E."/>
            <person name="Ait-zahra M."/>
            <person name="Allen N."/>
            <person name="Allen T."/>
            <person name="An P."/>
            <person name="Anderson M."/>
            <person name="Anderson S."/>
            <person name="Arachchi H."/>
            <person name="Armbruster J."/>
            <person name="Bachantsang P."/>
            <person name="Baldwin J."/>
            <person name="Barry A."/>
            <person name="Bayul T."/>
            <person name="Blitshsteyn B."/>
            <person name="Bloom T."/>
            <person name="Blye J."/>
            <person name="Boguslavskiy L."/>
            <person name="Borowsky M."/>
            <person name="Boukhgalter B."/>
            <person name="Brunache A."/>
            <person name="Butler J."/>
            <person name="Calixte N."/>
            <person name="Calvo S."/>
            <person name="Camarata J."/>
            <person name="Campo K."/>
            <person name="Chang J."/>
            <person name="Cheshatsang Y."/>
            <person name="Citroen M."/>
            <person name="Collymore A."/>
            <person name="Considine T."/>
            <person name="Cook A."/>
            <person name="Cooke P."/>
            <person name="Corum B."/>
            <person name="Cuomo C."/>
            <person name="David R."/>
            <person name="Dawoe T."/>
            <person name="Degray S."/>
            <person name="Dodge S."/>
            <person name="Dooley K."/>
            <person name="Dorje P."/>
            <person name="Dorjee K."/>
            <person name="Dorris L."/>
            <person name="Duffey N."/>
            <person name="Dupes A."/>
            <person name="Elkins T."/>
            <person name="Engels R."/>
            <person name="Erickson J."/>
            <person name="Farina A."/>
            <person name="Faro S."/>
            <person name="Ferreira P."/>
            <person name="Fischer H."/>
            <person name="Fitzgerald M."/>
            <person name="Foley K."/>
            <person name="Gage D."/>
            <person name="Galagan J."/>
            <person name="Gearin G."/>
            <person name="Gnerre S."/>
            <person name="Gnirke A."/>
            <person name="Goyette A."/>
            <person name="Graham J."/>
            <person name="Grandbois E."/>
            <person name="Gyaltsen K."/>
            <person name="Hafez N."/>
            <person name="Hagopian D."/>
            <person name="Hagos B."/>
            <person name="Hall J."/>
            <person name="Hatcher B."/>
            <person name="Heller A."/>
            <person name="Higgins H."/>
            <person name="Honan T."/>
            <person name="Horn A."/>
            <person name="Houde N."/>
            <person name="Hughes L."/>
            <person name="Hulme W."/>
            <person name="Husby E."/>
            <person name="Iliev I."/>
            <person name="Jaffe D."/>
            <person name="Jones C."/>
            <person name="Kamal M."/>
            <person name="Kamat A."/>
            <person name="Kamvysselis M."/>
            <person name="Karlsson E."/>
            <person name="Kells C."/>
            <person name="Kieu A."/>
            <person name="Kisner P."/>
            <person name="Kodira C."/>
            <person name="Kulbokas E."/>
            <person name="Labutti K."/>
            <person name="Lama D."/>
            <person name="Landers T."/>
            <person name="Leger J."/>
            <person name="Levine S."/>
            <person name="Lewis D."/>
            <person name="Lewis T."/>
            <person name="Lindblad-toh K."/>
            <person name="Liu X."/>
            <person name="Lokyitsang T."/>
            <person name="Lokyitsang Y."/>
            <person name="Lucien O."/>
            <person name="Lui A."/>
            <person name="Ma L.J."/>
            <person name="Mabbitt R."/>
            <person name="Macdonald J."/>
            <person name="Maclean C."/>
            <person name="Major J."/>
            <person name="Manning J."/>
            <person name="Marabella R."/>
            <person name="Maru K."/>
            <person name="Matthews C."/>
            <person name="Mauceli E."/>
            <person name="Mccarthy M."/>
            <person name="Mcdonough S."/>
            <person name="Mcghee T."/>
            <person name="Meldrim J."/>
            <person name="Meneus L."/>
            <person name="Mesirov J."/>
            <person name="Mihalev A."/>
            <person name="Mihova T."/>
            <person name="Mikkelsen T."/>
            <person name="Mlenga V."/>
            <person name="Moru K."/>
            <person name="Mozes J."/>
            <person name="Mulrain L."/>
            <person name="Munson G."/>
            <person name="Naylor J."/>
            <person name="Newes C."/>
            <person name="Nguyen C."/>
            <person name="Nguyen N."/>
            <person name="Nguyen T."/>
            <person name="Nicol R."/>
            <person name="Nielsen C."/>
            <person name="Nizzari M."/>
            <person name="Norbu C."/>
            <person name="Norbu N."/>
            <person name="O'donnell P."/>
            <person name="Okoawo O."/>
            <person name="O'leary S."/>
            <person name="Omotosho B."/>
            <person name="O'neill K."/>
            <person name="Osman S."/>
            <person name="Parker S."/>
            <person name="Perrin D."/>
            <person name="Phunkhang P."/>
            <person name="Piqani B."/>
            <person name="Purcell S."/>
            <person name="Rachupka T."/>
            <person name="Ramasamy U."/>
            <person name="Rameau R."/>
            <person name="Ray V."/>
            <person name="Raymond C."/>
            <person name="Retta R."/>
            <person name="Richardson S."/>
            <person name="Rise C."/>
            <person name="Rodriguez J."/>
            <person name="Rogers J."/>
            <person name="Rogov P."/>
            <person name="Rutman M."/>
            <person name="Schupbach R."/>
            <person name="Seaman C."/>
            <person name="Settipalli S."/>
            <person name="Sharpe T."/>
            <person name="Sheridan J."/>
            <person name="Sherpa N."/>
            <person name="Shi J."/>
            <person name="Smirnov S."/>
            <person name="Smith C."/>
            <person name="Sougnez C."/>
            <person name="Spencer B."/>
            <person name="Stalker J."/>
            <person name="Stange-thomann N."/>
            <person name="Stavropoulos S."/>
            <person name="Stetson K."/>
            <person name="Stone C."/>
            <person name="Stone S."/>
            <person name="Stubbs M."/>
            <person name="Talamas J."/>
            <person name="Tchuinga P."/>
            <person name="Tenzing P."/>
            <person name="Tesfaye S."/>
            <person name="Theodore J."/>
            <person name="Thoulutsang Y."/>
            <person name="Topham K."/>
            <person name="Towey S."/>
            <person name="Tsamla T."/>
            <person name="Tsomo N."/>
            <person name="Vallee D."/>
            <person name="Vassiliev H."/>
            <person name="Venkataraman V."/>
            <person name="Vinson J."/>
            <person name="Vo A."/>
            <person name="Wade C."/>
            <person name="Wang S."/>
            <person name="Wangchuk T."/>
            <person name="Wangdi T."/>
            <person name="Whittaker C."/>
            <person name="Wilkinson J."/>
            <person name="Wu Y."/>
            <person name="Wyman D."/>
            <person name="Yadav S."/>
            <person name="Yang S."/>
            <person name="Yang X."/>
            <person name="Yeager S."/>
            <person name="Yee E."/>
            <person name="Young G."/>
            <person name="Zainoun J."/>
            <person name="Zembeck L."/>
            <person name="Zimmer A."/>
            <person name="Zody M."/>
            <person name="Lander E."/>
        </authorList>
    </citation>
    <scope>NUCLEOTIDE SEQUENCE [LARGE SCALE GENOMIC DNA]</scope>
</reference>
<dbReference type="PANTHER" id="PTHR10824">
    <property type="entry name" value="ACYL-COENZYME A THIOESTERASE-RELATED"/>
    <property type="match status" value="1"/>
</dbReference>
<name>H2Z826_CIOSA</name>
<evidence type="ECO:0000313" key="2">
    <source>
        <dbReference type="Ensembl" id="ENSCSAVP00000013738.1"/>
    </source>
</evidence>
<dbReference type="AlphaFoldDB" id="H2Z826"/>
<reference evidence="2" key="3">
    <citation type="submission" date="2025-09" db="UniProtKB">
        <authorList>
            <consortium name="Ensembl"/>
        </authorList>
    </citation>
    <scope>IDENTIFICATION</scope>
</reference>
<dbReference type="Proteomes" id="UP000007875">
    <property type="component" value="Unassembled WGS sequence"/>
</dbReference>
<keyword evidence="3" id="KW-1185">Reference proteome</keyword>
<reference evidence="2" key="2">
    <citation type="submission" date="2025-08" db="UniProtKB">
        <authorList>
            <consortium name="Ensembl"/>
        </authorList>
    </citation>
    <scope>IDENTIFICATION</scope>
</reference>
<dbReference type="Gene3D" id="2.60.40.2240">
    <property type="entry name" value="Acyl-CoA thioester hydrolase/BAAT N-terminal domain"/>
    <property type="match status" value="1"/>
</dbReference>